<dbReference type="InterPro" id="IPR036390">
    <property type="entry name" value="WH_DNA-bd_sf"/>
</dbReference>
<dbReference type="Pfam" id="PF00126">
    <property type="entry name" value="HTH_1"/>
    <property type="match status" value="1"/>
</dbReference>
<keyword evidence="2" id="KW-0805">Transcription regulation</keyword>
<gene>
    <name evidence="6" type="ORF">CLV80_105178</name>
</gene>
<dbReference type="RefSeq" id="WP_106357304.1">
    <property type="nucleotide sequence ID" value="NZ_PVTP01000005.1"/>
</dbReference>
<dbReference type="GO" id="GO:0003677">
    <property type="term" value="F:DNA binding"/>
    <property type="evidence" value="ECO:0007669"/>
    <property type="project" value="UniProtKB-KW"/>
</dbReference>
<protein>
    <submittedName>
        <fullName evidence="6">DNA-binding transcriptional LysR family regulator</fullName>
    </submittedName>
</protein>
<dbReference type="AlphaFoldDB" id="A0A2T0VZ95"/>
<dbReference type="EMBL" id="PVTP01000005">
    <property type="protein sequence ID" value="PRY77694.1"/>
    <property type="molecule type" value="Genomic_DNA"/>
</dbReference>
<evidence type="ECO:0000313" key="7">
    <source>
        <dbReference type="Proteomes" id="UP000238007"/>
    </source>
</evidence>
<reference evidence="6 7" key="1">
    <citation type="submission" date="2018-03" db="EMBL/GenBank/DDBJ databases">
        <title>Genomic Encyclopedia of Archaeal and Bacterial Type Strains, Phase II (KMG-II): from individual species to whole genera.</title>
        <authorList>
            <person name="Goeker M."/>
        </authorList>
    </citation>
    <scope>NUCLEOTIDE SEQUENCE [LARGE SCALE GENOMIC DNA]</scope>
    <source>
        <strain evidence="6 7">DSM 101533</strain>
    </source>
</reference>
<evidence type="ECO:0000313" key="6">
    <source>
        <dbReference type="EMBL" id="PRY77694.1"/>
    </source>
</evidence>
<dbReference type="OrthoDB" id="9803030at2"/>
<dbReference type="InterPro" id="IPR050950">
    <property type="entry name" value="HTH-type_LysR_regulators"/>
</dbReference>
<organism evidence="6 7">
    <name type="scientific">Yoonia maritima</name>
    <dbReference type="NCBI Taxonomy" id="1435347"/>
    <lineage>
        <taxon>Bacteria</taxon>
        <taxon>Pseudomonadati</taxon>
        <taxon>Pseudomonadota</taxon>
        <taxon>Alphaproteobacteria</taxon>
        <taxon>Rhodobacterales</taxon>
        <taxon>Paracoccaceae</taxon>
        <taxon>Yoonia</taxon>
    </lineage>
</organism>
<evidence type="ECO:0000259" key="5">
    <source>
        <dbReference type="PROSITE" id="PS50931"/>
    </source>
</evidence>
<feature type="domain" description="HTH lysR-type" evidence="5">
    <location>
        <begin position="19"/>
        <end position="76"/>
    </location>
</feature>
<dbReference type="Gene3D" id="1.10.10.10">
    <property type="entry name" value="Winged helix-like DNA-binding domain superfamily/Winged helix DNA-binding domain"/>
    <property type="match status" value="1"/>
</dbReference>
<dbReference type="InterPro" id="IPR000847">
    <property type="entry name" value="LysR_HTH_N"/>
</dbReference>
<dbReference type="Proteomes" id="UP000238007">
    <property type="component" value="Unassembled WGS sequence"/>
</dbReference>
<dbReference type="GO" id="GO:0005829">
    <property type="term" value="C:cytosol"/>
    <property type="evidence" value="ECO:0007669"/>
    <property type="project" value="TreeGrafter"/>
</dbReference>
<sequence>MAKSVSETGQTARLIQRGLRFSQLRLIVCVEDTGQISTAADQLGMTQPAASRLLSELEKTSGCKLYERHPRGVDLTEAGHVLAARARKTLQELDSAFDEISLINSGARGIVRIGTVTGPGLELILPVVRELRVTYPDIEFDVLVDTSDKLSEALLAHNLDFYLGRVLGNTDPRAVTLRPVGPEPIALVVRNGHPLLRNTNLTLKDCLAYDWVMQATNGLMRSATETYLLEHDLEPPARVLSTSSLLLTMGLISDTNAITPIARSVAELFTNPAQLGSNVRILDVAHDMSVGAYALIQRRGSDPSPAVRRVLNQLKARLDQIS</sequence>
<dbReference type="SUPFAM" id="SSF46785">
    <property type="entry name" value="Winged helix' DNA-binding domain"/>
    <property type="match status" value="1"/>
</dbReference>
<dbReference type="GO" id="GO:0003700">
    <property type="term" value="F:DNA-binding transcription factor activity"/>
    <property type="evidence" value="ECO:0007669"/>
    <property type="project" value="InterPro"/>
</dbReference>
<dbReference type="PRINTS" id="PR00039">
    <property type="entry name" value="HTHLYSR"/>
</dbReference>
<name>A0A2T0VZ95_9RHOB</name>
<dbReference type="InterPro" id="IPR005119">
    <property type="entry name" value="LysR_subst-bd"/>
</dbReference>
<evidence type="ECO:0000256" key="4">
    <source>
        <dbReference type="ARBA" id="ARBA00023163"/>
    </source>
</evidence>
<keyword evidence="4" id="KW-0804">Transcription</keyword>
<comment type="similarity">
    <text evidence="1">Belongs to the LysR transcriptional regulatory family.</text>
</comment>
<dbReference type="SUPFAM" id="SSF53850">
    <property type="entry name" value="Periplasmic binding protein-like II"/>
    <property type="match status" value="1"/>
</dbReference>
<dbReference type="PANTHER" id="PTHR30419">
    <property type="entry name" value="HTH-TYPE TRANSCRIPTIONAL REGULATOR YBHD"/>
    <property type="match status" value="1"/>
</dbReference>
<comment type="caution">
    <text evidence="6">The sequence shown here is derived from an EMBL/GenBank/DDBJ whole genome shotgun (WGS) entry which is preliminary data.</text>
</comment>
<evidence type="ECO:0000256" key="1">
    <source>
        <dbReference type="ARBA" id="ARBA00009437"/>
    </source>
</evidence>
<evidence type="ECO:0000256" key="2">
    <source>
        <dbReference type="ARBA" id="ARBA00023015"/>
    </source>
</evidence>
<keyword evidence="3 6" id="KW-0238">DNA-binding</keyword>
<evidence type="ECO:0000256" key="3">
    <source>
        <dbReference type="ARBA" id="ARBA00023125"/>
    </source>
</evidence>
<proteinExistence type="inferred from homology"/>
<dbReference type="Pfam" id="PF03466">
    <property type="entry name" value="LysR_substrate"/>
    <property type="match status" value="1"/>
</dbReference>
<dbReference type="Gene3D" id="3.40.190.290">
    <property type="match status" value="1"/>
</dbReference>
<dbReference type="PANTHER" id="PTHR30419:SF8">
    <property type="entry name" value="NITROGEN ASSIMILATION TRANSCRIPTIONAL ACTIVATOR-RELATED"/>
    <property type="match status" value="1"/>
</dbReference>
<dbReference type="InterPro" id="IPR036388">
    <property type="entry name" value="WH-like_DNA-bd_sf"/>
</dbReference>
<keyword evidence="7" id="KW-1185">Reference proteome</keyword>
<accession>A0A2T0VZ95</accession>
<dbReference type="PROSITE" id="PS50931">
    <property type="entry name" value="HTH_LYSR"/>
    <property type="match status" value="1"/>
</dbReference>